<evidence type="ECO:0008006" key="3">
    <source>
        <dbReference type="Google" id="ProtNLM"/>
    </source>
</evidence>
<gene>
    <name evidence="1" type="ORF">Hsw_3323</name>
</gene>
<dbReference type="AlphaFoldDB" id="W8F1Z3"/>
<dbReference type="eggNOG" id="COG4675">
    <property type="taxonomic scope" value="Bacteria"/>
</dbReference>
<dbReference type="STRING" id="1227739.Hsw_3323"/>
<dbReference type="CDD" id="cd22641">
    <property type="entry name" value="C24-like"/>
    <property type="match status" value="1"/>
</dbReference>
<dbReference type="EMBL" id="CP007145">
    <property type="protein sequence ID" value="AHJ98918.1"/>
    <property type="molecule type" value="Genomic_DNA"/>
</dbReference>
<organism evidence="1 2">
    <name type="scientific">Hymenobacter swuensis DY53</name>
    <dbReference type="NCBI Taxonomy" id="1227739"/>
    <lineage>
        <taxon>Bacteria</taxon>
        <taxon>Pseudomonadati</taxon>
        <taxon>Bacteroidota</taxon>
        <taxon>Cytophagia</taxon>
        <taxon>Cytophagales</taxon>
        <taxon>Hymenobacteraceae</taxon>
        <taxon>Hymenobacter</taxon>
    </lineage>
</organism>
<proteinExistence type="predicted"/>
<sequence>MQRLLFDIDGRPLANDDLETLQRETFAAAYAHLQDAPPLVLSGCQVSVQPGGGRGSIGPGYIWLAGEIIDYAGVADVALPAELVAGTLEESDPRTYQTGGTKNCMVARLVETQAYDAANQVPKIVFVSGPELTYTKWLESRTRTMGEVQWLANISTSQYDSTGKGYADLTTRGWALCNGQNGTADLRGRFVAGFDPAQTDYAAPGKTGGADKVSLTADQNAPHSHDINVAPFTPLQNSVLMFNQGNRSNNPMPGGLGSWGGGRLYIAESGGGAPHENRPPFYVLAARQWIGL</sequence>
<evidence type="ECO:0000313" key="2">
    <source>
        <dbReference type="Proteomes" id="UP000019423"/>
    </source>
</evidence>
<dbReference type="KEGG" id="hsw:Hsw_3323"/>
<keyword evidence="2" id="KW-1185">Reference proteome</keyword>
<protein>
    <recommendedName>
        <fullName evidence="3">Phage tail collar domain-containing protein</fullName>
    </recommendedName>
</protein>
<dbReference type="HOGENOM" id="CLU_1072636_0_0_10"/>
<dbReference type="RefSeq" id="WP_044003019.1">
    <property type="nucleotide sequence ID" value="NZ_CP007145.1"/>
</dbReference>
<reference evidence="1 2" key="1">
    <citation type="submission" date="2014-01" db="EMBL/GenBank/DDBJ databases">
        <title>Complete genome sequence of ionizing-radiation resistance bacterium Hymenobacter swuensis DY53.</title>
        <authorList>
            <person name="Jung J.-H."/>
            <person name="Jeong S.-W."/>
            <person name="Joe M.-H."/>
            <person name="Cho y.-j."/>
            <person name="Kim M.-K."/>
            <person name="Lim S.-Y."/>
        </authorList>
    </citation>
    <scope>NUCLEOTIDE SEQUENCE [LARGE SCALE GENOMIC DNA]</scope>
    <source>
        <strain evidence="1 2">DY53</strain>
    </source>
</reference>
<dbReference type="OrthoDB" id="9113831at2"/>
<evidence type="ECO:0000313" key="1">
    <source>
        <dbReference type="EMBL" id="AHJ98918.1"/>
    </source>
</evidence>
<dbReference type="PATRIC" id="fig|1227739.3.peg.3489"/>
<dbReference type="SUPFAM" id="SSF88874">
    <property type="entry name" value="Receptor-binding domain of short tail fibre protein gp12"/>
    <property type="match status" value="1"/>
</dbReference>
<name>W8F1Z3_9BACT</name>
<dbReference type="Proteomes" id="UP000019423">
    <property type="component" value="Chromosome"/>
</dbReference>
<accession>W8F1Z3</accession>